<proteinExistence type="predicted"/>
<dbReference type="EMBL" id="MQVR01000087">
    <property type="protein sequence ID" value="OKL53106.1"/>
    <property type="molecule type" value="Genomic_DNA"/>
</dbReference>
<keyword evidence="1" id="KW-0472">Membrane</keyword>
<accession>A0A1Q5Q052</accession>
<protein>
    <submittedName>
        <fullName evidence="2">Uncharacterized protein</fullName>
    </submittedName>
</protein>
<dbReference type="OrthoDB" id="2443624at2"/>
<dbReference type="AlphaFoldDB" id="A0A1Q5Q052"/>
<keyword evidence="1" id="KW-1133">Transmembrane helix</keyword>
<feature type="transmembrane region" description="Helical" evidence="1">
    <location>
        <begin position="88"/>
        <end position="107"/>
    </location>
</feature>
<reference evidence="3" key="1">
    <citation type="submission" date="2016-12" db="EMBL/GenBank/DDBJ databases">
        <authorList>
            <person name="Meng X."/>
        </authorList>
    </citation>
    <scope>NUCLEOTIDE SEQUENCE [LARGE SCALE GENOMIC DNA]</scope>
    <source>
        <strain evidence="3">DSM 19116</strain>
    </source>
</reference>
<dbReference type="RefSeq" id="WP_073717417.1">
    <property type="nucleotide sequence ID" value="NZ_MQVR01000087.1"/>
</dbReference>
<sequence length="127" mass="14323">MTNILRREKMTQPARSVYPFDFWSFCCLLLAGLGVVFMYLGLFFKTNQECARLAPPDGLAPDLVIEFFPPRATCVHQATGQVEVIRDFTTWGIAVLFLTALGIFVLTRHRRSPQGRRSTSVKSLVVV</sequence>
<feature type="transmembrane region" description="Helical" evidence="1">
    <location>
        <begin position="20"/>
        <end position="44"/>
    </location>
</feature>
<evidence type="ECO:0000313" key="3">
    <source>
        <dbReference type="Proteomes" id="UP000185628"/>
    </source>
</evidence>
<keyword evidence="3" id="KW-1185">Reference proteome</keyword>
<organism evidence="2 3">
    <name type="scientific">Bowdeniella nasicola</name>
    <dbReference type="NCBI Taxonomy" id="208480"/>
    <lineage>
        <taxon>Bacteria</taxon>
        <taxon>Bacillati</taxon>
        <taxon>Actinomycetota</taxon>
        <taxon>Actinomycetes</taxon>
        <taxon>Actinomycetales</taxon>
        <taxon>Actinomycetaceae</taxon>
        <taxon>Bowdeniella</taxon>
    </lineage>
</organism>
<comment type="caution">
    <text evidence="2">The sequence shown here is derived from an EMBL/GenBank/DDBJ whole genome shotgun (WGS) entry which is preliminary data.</text>
</comment>
<evidence type="ECO:0000313" key="2">
    <source>
        <dbReference type="EMBL" id="OKL53106.1"/>
    </source>
</evidence>
<evidence type="ECO:0000256" key="1">
    <source>
        <dbReference type="SAM" id="Phobius"/>
    </source>
</evidence>
<name>A0A1Q5Q052_9ACTO</name>
<gene>
    <name evidence="2" type="ORF">BSZ39_11215</name>
</gene>
<dbReference type="Proteomes" id="UP000185628">
    <property type="component" value="Unassembled WGS sequence"/>
</dbReference>
<keyword evidence="1" id="KW-0812">Transmembrane</keyword>